<evidence type="ECO:0000256" key="1">
    <source>
        <dbReference type="SAM" id="Coils"/>
    </source>
</evidence>
<sequence length="186" mass="21434">MDIKTQMSNTHLHNSISNKSRTCNFHHQQHTKIMCWHQRIIYSCNHYTWGAEITPCALEKLYRAGEWSEPCETMNSHPLHSLTVQKLCKKCQRKRSKLEGTMSRLKALMKELNESLSKLKKEETWAQEPPLISIAGVELIPVSPVDEDDEKWLCSPFLLDEKSFASRGANSCRTTKYVQGKKQASI</sequence>
<dbReference type="Proteomes" id="UP000235786">
    <property type="component" value="Unassembled WGS sequence"/>
</dbReference>
<dbReference type="OrthoDB" id="3551700at2759"/>
<proteinExistence type="predicted"/>
<dbReference type="EMBL" id="KZ613947">
    <property type="protein sequence ID" value="PMD39059.1"/>
    <property type="molecule type" value="Genomic_DNA"/>
</dbReference>
<dbReference type="AlphaFoldDB" id="A0A2J6RKP7"/>
<accession>A0A2J6RKP7</accession>
<dbReference type="STRING" id="1149755.A0A2J6RKP7"/>
<name>A0A2J6RKP7_HYAVF</name>
<evidence type="ECO:0000313" key="2">
    <source>
        <dbReference type="EMBL" id="PMD39059.1"/>
    </source>
</evidence>
<reference evidence="2 3" key="1">
    <citation type="submission" date="2016-04" db="EMBL/GenBank/DDBJ databases">
        <title>A degradative enzymes factory behind the ericoid mycorrhizal symbiosis.</title>
        <authorList>
            <consortium name="DOE Joint Genome Institute"/>
            <person name="Martino E."/>
            <person name="Morin E."/>
            <person name="Grelet G."/>
            <person name="Kuo A."/>
            <person name="Kohler A."/>
            <person name="Daghino S."/>
            <person name="Barry K."/>
            <person name="Choi C."/>
            <person name="Cichocki N."/>
            <person name="Clum A."/>
            <person name="Copeland A."/>
            <person name="Hainaut M."/>
            <person name="Haridas S."/>
            <person name="Labutti K."/>
            <person name="Lindquist E."/>
            <person name="Lipzen A."/>
            <person name="Khouja H.-R."/>
            <person name="Murat C."/>
            <person name="Ohm R."/>
            <person name="Olson A."/>
            <person name="Spatafora J."/>
            <person name="Veneault-Fourrey C."/>
            <person name="Henrissat B."/>
            <person name="Grigoriev I."/>
            <person name="Martin F."/>
            <person name="Perotto S."/>
        </authorList>
    </citation>
    <scope>NUCLEOTIDE SEQUENCE [LARGE SCALE GENOMIC DNA]</scope>
    <source>
        <strain evidence="2 3">F</strain>
    </source>
</reference>
<keyword evidence="3" id="KW-1185">Reference proteome</keyword>
<feature type="coiled-coil region" evidence="1">
    <location>
        <begin position="95"/>
        <end position="122"/>
    </location>
</feature>
<evidence type="ECO:0000313" key="3">
    <source>
        <dbReference type="Proteomes" id="UP000235786"/>
    </source>
</evidence>
<keyword evidence="1" id="KW-0175">Coiled coil</keyword>
<gene>
    <name evidence="2" type="ORF">L207DRAFT_51073</name>
</gene>
<organism evidence="2 3">
    <name type="scientific">Hyaloscypha variabilis (strain UAMH 11265 / GT02V1 / F)</name>
    <name type="common">Meliniomyces variabilis</name>
    <dbReference type="NCBI Taxonomy" id="1149755"/>
    <lineage>
        <taxon>Eukaryota</taxon>
        <taxon>Fungi</taxon>
        <taxon>Dikarya</taxon>
        <taxon>Ascomycota</taxon>
        <taxon>Pezizomycotina</taxon>
        <taxon>Leotiomycetes</taxon>
        <taxon>Helotiales</taxon>
        <taxon>Hyaloscyphaceae</taxon>
        <taxon>Hyaloscypha</taxon>
        <taxon>Hyaloscypha variabilis</taxon>
    </lineage>
</organism>
<protein>
    <submittedName>
        <fullName evidence="2">Uncharacterized protein</fullName>
    </submittedName>
</protein>